<organism evidence="1 2">
    <name type="scientific">Caldanaerobius fijiensis DSM 17918</name>
    <dbReference type="NCBI Taxonomy" id="1121256"/>
    <lineage>
        <taxon>Bacteria</taxon>
        <taxon>Bacillati</taxon>
        <taxon>Bacillota</taxon>
        <taxon>Clostridia</taxon>
        <taxon>Thermoanaerobacterales</taxon>
        <taxon>Thermoanaerobacteraceae</taxon>
        <taxon>Caldanaerobius</taxon>
    </lineage>
</organism>
<protein>
    <recommendedName>
        <fullName evidence="3">MarR family transcriptional regulator</fullName>
    </recommendedName>
</protein>
<evidence type="ECO:0000313" key="2">
    <source>
        <dbReference type="Proteomes" id="UP000184088"/>
    </source>
</evidence>
<evidence type="ECO:0000313" key="1">
    <source>
        <dbReference type="EMBL" id="SHE89796.1"/>
    </source>
</evidence>
<dbReference type="OrthoDB" id="15623at2"/>
<dbReference type="STRING" id="1121256.SAMN02746089_00982"/>
<sequence>MSAKDTVLKVLSEAGKPLKPGEIANLAGIEQKEVQKAIKELKDEGKITSPKRCYYTVNQ</sequence>
<accession>A0A1M4X8K9</accession>
<proteinExistence type="predicted"/>
<gene>
    <name evidence="1" type="ORF">SAMN02746089_00982</name>
</gene>
<dbReference type="SUPFAM" id="SSF46785">
    <property type="entry name" value="Winged helix' DNA-binding domain"/>
    <property type="match status" value="1"/>
</dbReference>
<dbReference type="Gene3D" id="1.10.10.10">
    <property type="entry name" value="Winged helix-like DNA-binding domain superfamily/Winged helix DNA-binding domain"/>
    <property type="match status" value="1"/>
</dbReference>
<dbReference type="RefSeq" id="WP_073342226.1">
    <property type="nucleotide sequence ID" value="NZ_FQVH01000007.1"/>
</dbReference>
<keyword evidence="2" id="KW-1185">Reference proteome</keyword>
<dbReference type="InterPro" id="IPR036388">
    <property type="entry name" value="WH-like_DNA-bd_sf"/>
</dbReference>
<dbReference type="EMBL" id="FQVH01000007">
    <property type="protein sequence ID" value="SHE89796.1"/>
    <property type="molecule type" value="Genomic_DNA"/>
</dbReference>
<reference evidence="1 2" key="1">
    <citation type="submission" date="2016-11" db="EMBL/GenBank/DDBJ databases">
        <authorList>
            <person name="Jaros S."/>
            <person name="Januszkiewicz K."/>
            <person name="Wedrychowicz H."/>
        </authorList>
    </citation>
    <scope>NUCLEOTIDE SEQUENCE [LARGE SCALE GENOMIC DNA]</scope>
    <source>
        <strain evidence="1 2">DSM 17918</strain>
    </source>
</reference>
<dbReference type="Proteomes" id="UP000184088">
    <property type="component" value="Unassembled WGS sequence"/>
</dbReference>
<evidence type="ECO:0008006" key="3">
    <source>
        <dbReference type="Google" id="ProtNLM"/>
    </source>
</evidence>
<dbReference type="AlphaFoldDB" id="A0A1M4X8K9"/>
<name>A0A1M4X8K9_9THEO</name>
<dbReference type="InterPro" id="IPR036390">
    <property type="entry name" value="WH_DNA-bd_sf"/>
</dbReference>